<protein>
    <submittedName>
        <fullName evidence="5">Type III restriction enzyme, res subunit</fullName>
    </submittedName>
</protein>
<proteinExistence type="predicted"/>
<dbReference type="InterPro" id="IPR040561">
    <property type="entry name" value="LPD38"/>
</dbReference>
<feature type="region of interest" description="Disordered" evidence="2">
    <location>
        <begin position="1385"/>
        <end position="1433"/>
    </location>
</feature>
<gene>
    <name evidence="5" type="ORF">SAMN04487993_1008226</name>
</gene>
<feature type="domain" description="Helicase C-terminal" evidence="4">
    <location>
        <begin position="2117"/>
        <end position="2309"/>
    </location>
</feature>
<dbReference type="OrthoDB" id="9814088at2"/>
<dbReference type="InterPro" id="IPR027417">
    <property type="entry name" value="P-loop_NTPase"/>
</dbReference>
<accession>A0A1G8MRN6</accession>
<dbReference type="EMBL" id="FNEJ01000008">
    <property type="protein sequence ID" value="SDI70584.1"/>
    <property type="molecule type" value="Genomic_DNA"/>
</dbReference>
<evidence type="ECO:0000256" key="2">
    <source>
        <dbReference type="SAM" id="MobiDB-lite"/>
    </source>
</evidence>
<feature type="compositionally biased region" description="Polar residues" evidence="2">
    <location>
        <begin position="117"/>
        <end position="128"/>
    </location>
</feature>
<dbReference type="GO" id="GO:0008168">
    <property type="term" value="F:methyltransferase activity"/>
    <property type="evidence" value="ECO:0007669"/>
    <property type="project" value="InterPro"/>
</dbReference>
<evidence type="ECO:0000256" key="1">
    <source>
        <dbReference type="SAM" id="Coils"/>
    </source>
</evidence>
<reference evidence="5 6" key="1">
    <citation type="submission" date="2016-10" db="EMBL/GenBank/DDBJ databases">
        <authorList>
            <person name="de Groot N.N."/>
        </authorList>
    </citation>
    <scope>NUCLEOTIDE SEQUENCE [LARGE SCALE GENOMIC DNA]</scope>
    <source>
        <strain evidence="5 6">DSM 26424</strain>
    </source>
</reference>
<feature type="compositionally biased region" description="Low complexity" evidence="2">
    <location>
        <begin position="671"/>
        <end position="684"/>
    </location>
</feature>
<evidence type="ECO:0000313" key="6">
    <source>
        <dbReference type="Proteomes" id="UP000199093"/>
    </source>
</evidence>
<dbReference type="Pfam" id="PF04851">
    <property type="entry name" value="ResIII"/>
    <property type="match status" value="1"/>
</dbReference>
<dbReference type="GO" id="GO:0032259">
    <property type="term" value="P:methylation"/>
    <property type="evidence" value="ECO:0007669"/>
    <property type="project" value="InterPro"/>
</dbReference>
<dbReference type="STRING" id="555512.SAMN04487993_1008226"/>
<dbReference type="GO" id="GO:0016787">
    <property type="term" value="F:hydrolase activity"/>
    <property type="evidence" value="ECO:0007669"/>
    <property type="project" value="InterPro"/>
</dbReference>
<dbReference type="InterPro" id="IPR002052">
    <property type="entry name" value="DNA_methylase_N6_adenine_CS"/>
</dbReference>
<dbReference type="PROSITE" id="PS51194">
    <property type="entry name" value="HELICASE_CTER"/>
    <property type="match status" value="1"/>
</dbReference>
<feature type="region of interest" description="Disordered" evidence="2">
    <location>
        <begin position="1471"/>
        <end position="1490"/>
    </location>
</feature>
<dbReference type="InterPro" id="IPR006935">
    <property type="entry name" value="Helicase/UvrB_N"/>
</dbReference>
<feature type="region of interest" description="Disordered" evidence="2">
    <location>
        <begin position="1021"/>
        <end position="1108"/>
    </location>
</feature>
<name>A0A1G8MRN6_9RHOB</name>
<feature type="compositionally biased region" description="Basic and acidic residues" evidence="2">
    <location>
        <begin position="685"/>
        <end position="694"/>
    </location>
</feature>
<dbReference type="Gene3D" id="3.40.50.300">
    <property type="entry name" value="P-loop containing nucleotide triphosphate hydrolases"/>
    <property type="match status" value="2"/>
</dbReference>
<feature type="domain" description="Helicase ATP-binding" evidence="3">
    <location>
        <begin position="1751"/>
        <end position="1963"/>
    </location>
</feature>
<feature type="compositionally biased region" description="Basic and acidic residues" evidence="2">
    <location>
        <begin position="1670"/>
        <end position="1712"/>
    </location>
</feature>
<feature type="coiled-coil region" evidence="1">
    <location>
        <begin position="3970"/>
        <end position="3997"/>
    </location>
</feature>
<evidence type="ECO:0000259" key="3">
    <source>
        <dbReference type="PROSITE" id="PS51192"/>
    </source>
</evidence>
<dbReference type="Proteomes" id="UP000199093">
    <property type="component" value="Unassembled WGS sequence"/>
</dbReference>
<dbReference type="Gene3D" id="3.40.50.150">
    <property type="entry name" value="Vaccinia Virus protein VP39"/>
    <property type="match status" value="1"/>
</dbReference>
<dbReference type="PROSITE" id="PS00092">
    <property type="entry name" value="N6_MTASE"/>
    <property type="match status" value="1"/>
</dbReference>
<evidence type="ECO:0000259" key="4">
    <source>
        <dbReference type="PROSITE" id="PS51194"/>
    </source>
</evidence>
<dbReference type="SUPFAM" id="SSF53335">
    <property type="entry name" value="S-adenosyl-L-methionine-dependent methyltransferases"/>
    <property type="match status" value="1"/>
</dbReference>
<feature type="compositionally biased region" description="Basic and acidic residues" evidence="2">
    <location>
        <begin position="1623"/>
        <end position="1639"/>
    </location>
</feature>
<dbReference type="InterPro" id="IPR001650">
    <property type="entry name" value="Helicase_C-like"/>
</dbReference>
<dbReference type="PROSITE" id="PS51192">
    <property type="entry name" value="HELICASE_ATP_BIND_1"/>
    <property type="match status" value="1"/>
</dbReference>
<feature type="region of interest" description="Disordered" evidence="2">
    <location>
        <begin position="506"/>
        <end position="694"/>
    </location>
</feature>
<feature type="compositionally biased region" description="Basic residues" evidence="2">
    <location>
        <begin position="1478"/>
        <end position="1488"/>
    </location>
</feature>
<feature type="compositionally biased region" description="Basic and acidic residues" evidence="2">
    <location>
        <begin position="1097"/>
        <end position="1108"/>
    </location>
</feature>
<feature type="compositionally biased region" description="Low complexity" evidence="2">
    <location>
        <begin position="651"/>
        <end position="663"/>
    </location>
</feature>
<dbReference type="GO" id="GO:0003677">
    <property type="term" value="F:DNA binding"/>
    <property type="evidence" value="ECO:0007669"/>
    <property type="project" value="InterPro"/>
</dbReference>
<dbReference type="PANTHER" id="PTHR48125:SF10">
    <property type="entry name" value="OS12G0136300 PROTEIN"/>
    <property type="match status" value="1"/>
</dbReference>
<keyword evidence="1" id="KW-0175">Coiled coil</keyword>
<feature type="compositionally biased region" description="Basic and acidic residues" evidence="2">
    <location>
        <begin position="617"/>
        <end position="635"/>
    </location>
</feature>
<dbReference type="SUPFAM" id="SSF52540">
    <property type="entry name" value="P-loop containing nucleoside triphosphate hydrolases"/>
    <property type="match status" value="1"/>
</dbReference>
<feature type="region of interest" description="Disordered" evidence="2">
    <location>
        <begin position="142"/>
        <end position="182"/>
    </location>
</feature>
<sequence>MADWWKSAPVAKDGQNWWKDAPEETQARAPGPDMPARRELPRDPAPAPSTEMRRAQRQTSEAVEVDPLFSFPQPTPDATEPLPGYAAPLAGLGTPGPRTMPEAAGMPPPPGEPDLPSSLNMRRTQRQTAAGLDLASLMAPVQPAAPAPTQTARPSMPPPATTAPAPTLGTPAAPAIPADTSSQLRVPAEPAMPSSLEARRTQRHTEADLLSLMLPEDEVQPAPPRQSWGDLGSRAARGVVEIGASVPETAAVIGAGNPNAAPLMAAETVQRARDQIALAERRLAELPDMSREQRARIDAVIEESRRTIAAYEPLVNIAEGPLRPDADQRPIYQRGEAIRQAGQELFGTPDPQFDDRFISKLAEGAGNMAGFIGATLLTGPLGGAAAGSAMNTAGMYRRAKQDGATEEQARTAAYIGSIVGASEVVPIAGAFRMLPSRLRQRASQAMGQRLANAFATAGEEGVQEALTEIANNLTAKGIYDPEQGVLEGAGESALIGAILGGGMGMVAGGAQDDTPVEKQKAPRQPRADVPPETAAMNTTPEAPVQPKLPTDEAPAPASQPEPQPLPQPDPQPDPQPEPAAAPVQPAPEAPEAPAQPEDPERYETLPEIDTSSGEPVETGRRVRIDKQTGELRVLDAEPSNAAPATDGAEQGGAAAPVVGSGPRPARPEAPAPAASAQDSAGASRQKAEPERRFLTDAEMRSVETDAEVFQYKDGGDAEGVTDRLQGVSSFDPNRAGQGVFYRTRDGRLIVADGHQRTGLAKRAAQAGQQDVGGMAAVIYNEADGHTPEDVMLRAAMKNVGEGSGSALDAARILRDRSETIEELGLPPRSALVRDAQGLRQLSDDAFGMVANGNATERDGAIVGRVVSDAALHSDILGLLGRLKPGNAAQAEMIARDAAADSQTETQTSLFGDEEVSQSLYLERAKILDGAMKGIRQDRATFNTLINRGDTITGAGNQLDQDANQRRAVEDATVLEYLQRQANTKGAISDALSKAARDYKSGAQTLANARRSFLEDVKRALHPDDAGGSETGPRGGATGQLAPEGRQASAPEVTPQTERTDAGDQGLFLGIAPITERDRAETQMNRPMRGRDGGPGSGRDDLFGNPEDRRDLFDAGAAAAPEATPAQKTDAELLADFEARIADFAADPASRDALDNNRNIFDRVGPKLLRDLEDAGSVADRRKVADDFVVSEGSRTKIHKEIMVMLDADGQLISVSSGSLRGVAPPKYAYEMAAAGKVSYATHNHPGNRTFSPSDIAFFSTGTTELVAIGHAGSVVRSKPGKALREYLRGRDAQKDTFLAIKRAIDAVMVVLRREMQRQYNRNEITEAQGNTVLDHLLGDVLHRHGVIDFTGETTNIVSQKGVEPDAIFNATDAAIRSQLGRAGLNLPEIRDRGRNPGSGRDGGGRATAPGRQGAARLPSQAAPDSDGNGRARAQNVEPDAFDTAADTLFGRQPDAAPQVDAFDQAADTLFGPEPQKAKAGKPKAKPRPSKADDAAALNALFGQSPALQERASGFDADRYAQAVPIFVRNIEGMDLEALSDAEAFVAMAKPLVDAGLSRDAFYEMRPYFERFLAEARAGRIDLTGDVTDAPAPGSDVERDSGDAGASDGVGGTDVSAPAGGDGRGARTGDGEARRGDGKQNGRGRLPARDAAPLGGRGNRGVSGDGRTAGRRNDGNGDRAGSRDRGEPGLRPDDAGPAATRREASDAADRVSAEPKAQPTRHHAEVAKAVPALHPEQVDDVVRIERRFFRPEDGKKTGFGILITNGTGTGKTMTAQGTAKRFLDRGAESILAVVKTQDEAKNWLDHAGLSGIDSMGILDDTDDNGAGRVKVAVTTYANLANNASLATREWELVLADEAHMLSSNKSGDQTQALKAFRAITNKPSHRFEKEIMLRHKDLEKARKIQNDDRRQERLAAIFDEAREAARKEEAKPQRKRSHAVFLSATPWAYDLNTDYGEGYLFDYPKDETRNGSRQSGRNWFMVENFGYRIRTHKLNKPEAAVDQGVFHREFHERLKREGALWGRKLDVDTDYDRKFVAVENELGGKIDQALRYLQDKVSETNAASRQIATDNPGAPVAERALADAKKWETLSKAVNAKFSYLKRMQLLEAMKAEAATADIRQHLEMGRKVVVFHDFNTGGGSGPFTALEGLDPDARAALNQMHAELPWLSQLDFGQLAPPKDQILAAFGDRAVEYNGTVSKKARQSAKDAFNADGSGVDVIVVQSDAGSGGISLHDTTGAHKRVLVNLGMPTKPTTSLQAEGRTRRVGSVSDSPYRYYTIGTTWEREAFANRIAAQSGAVENLAMGNEARAIREAFIDAYENAARNPPSETDGIGGKDADLRNNALSDFDRAKSHYFGRQKMKGKRDQRAGIDFFPTPEPLALKMVEWAGIRAYDKVLEPSAGDGSISRYFPMDADRTVVEPSGDLASRAALLTPGARVVGTRFEDLAATNKYDAVVMNPPFGSGGKTAIAHLDKAFRHTRDGGRIVALIPTGPAADKRFDAWKEALAQDRNGPTAFVSASYNLPGVTLERAGTGVMARVVVIDRLPNKDAGTRIFDWMDQHGRPVDTDIRSARIGDFFDDIETMGGPARFEQTGPSGIDADMDAADLAQAEQAPKVQPPLVSGDPDAQFDTFEFDHSQTGVRQFGAQVKTNLGDNFRTAAALAKQHGGRYSRYRSKTTGAKAGFLFPNADARDAFMQDMLRDRQSYGLEEQAYHGTPHDFDRFSSEFVGSGEGAQAFGWGMYFASRREIAEWYRDKLSRAKGKTGRLYSVEVPEADTLLDWDRPISEQPDKVQTALKNVPEEVWQVIDEVYADRGLNAWDNEPWDMPAGRFVKAISNYTVGEALPLEVPGSSWLDGDTTYPRHASMYLASLGIPGHRFLDQQSRSRGEGSHNYVIYRDEDVTITTKEQRPRAGQTMMNGDAQAQILPGLRAELDRLNLRRVRLGLDAPGHTRQGALTVNQLGQVDILIGQSLDPVATMYHEVIHAMRAMNLFTAEEWAALEADARGWVEKHDIARRYPDLTPSEMIEEGIAEEFAERATSRQSPRKPVLVRAFNKIHRLLKAIRNAVRGVGFRTAEDVFGAVLAGRIGQRTADTAAMAKTVKERSAAMPRISRAAVSPGQPRPLPTHVPDRHLWEELTRSGAGVFERLTGARGALADRVDRARVAIQDRFLPVLRAQQAVERAIGRPLGDEHNAYITETTFSGKVGRHFFEIDEQFTKRIVDLIAGTNGGLTADNVGDWLAARHAKERNARIAQINPTMPDGGSGITNAEADTYLAQMAASPFQAELAEIADLIDQLRTRTLDLRRDAGLLSPKEYLVWKTQYAHYVPLKGFAESDHAESTLDVTGLGRRYNIGGSESRLAMGRRSMAFNPLVAAITQAKETALRAEKNRVGQAAYRLARDHGSAAIWTVKTPQQKRYFNRTTGLVETRVDPAVTWNQAPNEFAVKVGGEEKRIVIHDERLIPALSSMGSDRLDLLTQMVGFYTRFQSMVNTMLNPEFVLRNAFRDFTAAQINLPEMTGEDRKGFGQAVAKTWPKAMMGAYRGMGGQTGTDWTNWFKEFNEAGAQISFWTLDNPTAGMDDLHRRIALARGPRAARILKAATSPRALFSTRDNKLLGFIERANLAVDNAVRLAAYAEARKRGWTKPQAAALAKNLTVNFNRRGTQGSLINSWFMFSNAAIQGLQVFLSVMTTRRGAFIGAGGVMLGLLLDMVNAALSEEDEDGKLAYDKIPDHRAQRTLLLQARGKGEDGFGNAYGVPLPYTYSLFPYAGTQIGKVMRGVKKPGEAFGDFLVAAASDVSPTGFGSIEQMLFPTLLKDLNEFADNEDWLGRNIRRENPWGDYGPMAYKYYAGASEASKSVADQLNRMTGGSAAESGLIDVSPEYLDHFAGKLTGGAGRFWGETADVLAKAMTGQASLIETRKIPWASDVLIETGSWYDRSAFYDNVDQINDAHTRVKLAREAGERPPRRYVSLDGLYTAANRARREMAALNDQVAAVRGNTALSSADKVKRIEAIERRQQRYYDALNRRFYQKQAEIDQQHP</sequence>
<dbReference type="CDD" id="cd02440">
    <property type="entry name" value="AdoMet_MTases"/>
    <property type="match status" value="1"/>
</dbReference>
<organism evidence="5 6">
    <name type="scientific">Salipiger marinus</name>
    <dbReference type="NCBI Taxonomy" id="555512"/>
    <lineage>
        <taxon>Bacteria</taxon>
        <taxon>Pseudomonadati</taxon>
        <taxon>Pseudomonadota</taxon>
        <taxon>Alphaproteobacteria</taxon>
        <taxon>Rhodobacterales</taxon>
        <taxon>Roseobacteraceae</taxon>
        <taxon>Salipiger</taxon>
    </lineage>
</organism>
<feature type="compositionally biased region" description="Gly residues" evidence="2">
    <location>
        <begin position="1654"/>
        <end position="1663"/>
    </location>
</feature>
<keyword evidence="6" id="KW-1185">Reference proteome</keyword>
<dbReference type="PANTHER" id="PTHR48125">
    <property type="entry name" value="LP07818P1"/>
    <property type="match status" value="1"/>
</dbReference>
<dbReference type="InterPro" id="IPR014001">
    <property type="entry name" value="Helicase_ATP-bd"/>
</dbReference>
<feature type="region of interest" description="Disordered" evidence="2">
    <location>
        <begin position="1583"/>
        <end position="1726"/>
    </location>
</feature>
<feature type="compositionally biased region" description="Pro residues" evidence="2">
    <location>
        <begin position="557"/>
        <end position="590"/>
    </location>
</feature>
<feature type="compositionally biased region" description="Low complexity" evidence="2">
    <location>
        <begin position="162"/>
        <end position="178"/>
    </location>
</feature>
<dbReference type="GO" id="GO:0005524">
    <property type="term" value="F:ATP binding"/>
    <property type="evidence" value="ECO:0007669"/>
    <property type="project" value="InterPro"/>
</dbReference>
<dbReference type="SMART" id="SM00487">
    <property type="entry name" value="DEXDc"/>
    <property type="match status" value="1"/>
</dbReference>
<feature type="compositionally biased region" description="Low complexity" evidence="2">
    <location>
        <begin position="142"/>
        <end position="154"/>
    </location>
</feature>
<feature type="compositionally biased region" description="Gly residues" evidence="2">
    <location>
        <begin position="1028"/>
        <end position="1037"/>
    </location>
</feature>
<dbReference type="RefSeq" id="WP_089847023.1">
    <property type="nucleotide sequence ID" value="NZ_FNEJ01000008.1"/>
</dbReference>
<evidence type="ECO:0000313" key="5">
    <source>
        <dbReference type="EMBL" id="SDI70584.1"/>
    </source>
</evidence>
<feature type="region of interest" description="Disordered" evidence="2">
    <location>
        <begin position="1"/>
        <end position="128"/>
    </location>
</feature>
<dbReference type="Pfam" id="PF18857">
    <property type="entry name" value="LPD38"/>
    <property type="match status" value="1"/>
</dbReference>
<dbReference type="InterPro" id="IPR029063">
    <property type="entry name" value="SAM-dependent_MTases_sf"/>
</dbReference>